<dbReference type="InterPro" id="IPR035986">
    <property type="entry name" value="PKD_dom_sf"/>
</dbReference>
<dbReference type="Proteomes" id="UP001302949">
    <property type="component" value="Unassembled WGS sequence"/>
</dbReference>
<dbReference type="RefSeq" id="WP_323298456.1">
    <property type="nucleotide sequence ID" value="NZ_JAYFUM010000026.1"/>
</dbReference>
<dbReference type="EMBL" id="JAYFUM010000026">
    <property type="protein sequence ID" value="MEA5141299.1"/>
    <property type="molecule type" value="Genomic_DNA"/>
</dbReference>
<gene>
    <name evidence="1" type="ORF">VB248_19250</name>
</gene>
<evidence type="ECO:0008006" key="3">
    <source>
        <dbReference type="Google" id="ProtNLM"/>
    </source>
</evidence>
<reference evidence="1 2" key="1">
    <citation type="submission" date="2023-12" db="EMBL/GenBank/DDBJ databases">
        <title>Novel species of the genus Arcicella isolated from rivers.</title>
        <authorList>
            <person name="Lu H."/>
        </authorList>
    </citation>
    <scope>NUCLEOTIDE SEQUENCE [LARGE SCALE GENOMIC DNA]</scope>
    <source>
        <strain evidence="1 2">KCTC 23307</strain>
    </source>
</reference>
<organism evidence="1 2">
    <name type="scientific">Arcicella rigui</name>
    <dbReference type="NCBI Taxonomy" id="797020"/>
    <lineage>
        <taxon>Bacteria</taxon>
        <taxon>Pseudomonadati</taxon>
        <taxon>Bacteroidota</taxon>
        <taxon>Cytophagia</taxon>
        <taxon>Cytophagales</taxon>
        <taxon>Flectobacillaceae</taxon>
        <taxon>Arcicella</taxon>
    </lineage>
</organism>
<dbReference type="Gene3D" id="2.60.40.10">
    <property type="entry name" value="Immunoglobulins"/>
    <property type="match status" value="1"/>
</dbReference>
<comment type="caution">
    <text evidence="1">The sequence shown here is derived from an EMBL/GenBank/DDBJ whole genome shotgun (WGS) entry which is preliminary data.</text>
</comment>
<dbReference type="SUPFAM" id="SSF49299">
    <property type="entry name" value="PKD domain"/>
    <property type="match status" value="1"/>
</dbReference>
<dbReference type="PROSITE" id="PS51257">
    <property type="entry name" value="PROKAR_LIPOPROTEIN"/>
    <property type="match status" value="1"/>
</dbReference>
<dbReference type="InterPro" id="IPR013783">
    <property type="entry name" value="Ig-like_fold"/>
</dbReference>
<name>A0ABU5QEL0_9BACT</name>
<dbReference type="Gene3D" id="2.60.120.260">
    <property type="entry name" value="Galactose-binding domain-like"/>
    <property type="match status" value="2"/>
</dbReference>
<proteinExistence type="predicted"/>
<accession>A0ABU5QEL0</accession>
<protein>
    <recommendedName>
        <fullName evidence="3">PKD domain-containing protein</fullName>
    </recommendedName>
</protein>
<evidence type="ECO:0000313" key="2">
    <source>
        <dbReference type="Proteomes" id="UP001302949"/>
    </source>
</evidence>
<sequence>MKTIHKIFSIVACLAVMLGCNGKIYDDISFIESASAPAKLSALFDITQDNTGLVTITPNGEGVATFDIYFGDATATPVTVESGGSIKHKYAEGVYNVKIVGKSVTGKTSEATQQLTVSFKGPENLEVTTTIDPANPLKVNVTAKATNETVFKVYFGDVDKEVPQSFLEGETISHVYATAGNYTIKVVAVGGGIATAEVSKTMVLVNPVLLPLDFETAGQTYTFSNFDGGNVTVVSNPKSGGINTSAKVGKMVKNAGQPWGGSLITLGGSMDFSVNKTFTMKVLSPRVGAKVLLKVENASNGALNFEKEVATTKANEWETLTFDYSAINTSNTYQNIVLIFDLGTMGDGSNNFTFYFDDIKLGKVSVLSQINLPVTFDESGVNYTVTDFGNNSTIDGTDPTNSSNKVKITTKPAGAETWAGTTIGTPDGFASAIKLTAANPKMSIKVYSPAAGIPIRLKIEDRANPNISVETEVLTKSAKAWEELVFDFSKQATGTSALNLANTYQKASIFFDFGTAGNGKVFYWDDVQLATATTTNNTLALPLSFESASLKYEFLNFDGGSVTVIDNPKLSGINTSSKVAQMVKNAGQPWGGSFLTLDNPIDFSSKKTFKMKVFSPRVGAKVLLKVENLTDGGISFEKEVTTTKANAWEELTFDFSAINAGKSYQKVVLIFDLGIMGDGTANFTYLFDDISLN</sequence>
<evidence type="ECO:0000313" key="1">
    <source>
        <dbReference type="EMBL" id="MEA5141299.1"/>
    </source>
</evidence>
<keyword evidence="2" id="KW-1185">Reference proteome</keyword>